<accession>A0ABU4XCK8</accession>
<dbReference type="EC" id="2.4.-.-" evidence="2"/>
<dbReference type="PANTHER" id="PTHR43685:SF11">
    <property type="entry name" value="GLYCOSYLTRANSFERASE TAGX-RELATED"/>
    <property type="match status" value="1"/>
</dbReference>
<evidence type="ECO:0000313" key="2">
    <source>
        <dbReference type="EMBL" id="MDX8471279.1"/>
    </source>
</evidence>
<dbReference type="InterPro" id="IPR029044">
    <property type="entry name" value="Nucleotide-diphossugar_trans"/>
</dbReference>
<gene>
    <name evidence="2" type="ORF">RFM27_04255</name>
</gene>
<keyword evidence="2" id="KW-0328">Glycosyltransferase</keyword>
<comment type="caution">
    <text evidence="2">The sequence shown here is derived from an EMBL/GenBank/DDBJ whole genome shotgun (WGS) entry which is preliminary data.</text>
</comment>
<proteinExistence type="predicted"/>
<name>A0ABU4XCK8_9HYPH</name>
<dbReference type="Gene3D" id="3.90.550.10">
    <property type="entry name" value="Spore Coat Polysaccharide Biosynthesis Protein SpsA, Chain A"/>
    <property type="match status" value="1"/>
</dbReference>
<evidence type="ECO:0000313" key="3">
    <source>
        <dbReference type="Proteomes" id="UP001271780"/>
    </source>
</evidence>
<dbReference type="RefSeq" id="WP_320315375.1">
    <property type="nucleotide sequence ID" value="NZ_JAVIIX010000001.1"/>
</dbReference>
<dbReference type="SUPFAM" id="SSF53448">
    <property type="entry name" value="Nucleotide-diphospho-sugar transferases"/>
    <property type="match status" value="1"/>
</dbReference>
<dbReference type="GO" id="GO:0016757">
    <property type="term" value="F:glycosyltransferase activity"/>
    <property type="evidence" value="ECO:0007669"/>
    <property type="project" value="UniProtKB-KW"/>
</dbReference>
<dbReference type="Pfam" id="PF00535">
    <property type="entry name" value="Glycos_transf_2"/>
    <property type="match status" value="1"/>
</dbReference>
<dbReference type="InterPro" id="IPR050834">
    <property type="entry name" value="Glycosyltransf_2"/>
</dbReference>
<evidence type="ECO:0000259" key="1">
    <source>
        <dbReference type="Pfam" id="PF00535"/>
    </source>
</evidence>
<keyword evidence="3" id="KW-1185">Reference proteome</keyword>
<reference evidence="2 3" key="1">
    <citation type="submission" date="2023-08" db="EMBL/GenBank/DDBJ databases">
        <title>Implementing the SeqCode for naming new Mesorhizobium species isolated from Vachellia karroo root nodules.</title>
        <authorList>
            <person name="Van Lill M."/>
        </authorList>
    </citation>
    <scope>NUCLEOTIDE SEQUENCE [LARGE SCALE GENOMIC DNA]</scope>
    <source>
        <strain evidence="2 3">VK23A</strain>
    </source>
</reference>
<feature type="domain" description="Glycosyltransferase 2-like" evidence="1">
    <location>
        <begin position="8"/>
        <end position="123"/>
    </location>
</feature>
<dbReference type="EMBL" id="JAVIIZ010000001">
    <property type="protein sequence ID" value="MDX8471279.1"/>
    <property type="molecule type" value="Genomic_DNA"/>
</dbReference>
<keyword evidence="2" id="KW-0808">Transferase</keyword>
<dbReference type="Proteomes" id="UP001271780">
    <property type="component" value="Unassembled WGS sequence"/>
</dbReference>
<protein>
    <submittedName>
        <fullName evidence="2">Glycosyltransferase</fullName>
        <ecNumber evidence="2">2.4.-.-</ecNumber>
    </submittedName>
</protein>
<sequence length="316" mass="34884">MIEKPFLSVIMPVHEGAAWIGATLDSLAAEPTDGLEIIVIDSSPTSATAAVVERFVHRLPLRLLRRRDLGQWQTKTNFGVELAAANHVCMLPSDDLWLPGRVEAIRRWLADAPEAALHLAPTAIVDRYGRRMGRWNCPLPADEMLEAEFLLERLLVQNFVSVPAPIFRRSAWLACGGVDEKLWYTADWDIWAKLAGTGPVIYHDEITTAFRVHGSSLTVTGSRDASEFRSQMQTVLERHLPRLPASSRRRIGPAARASISVNVSLAAASAGNLKALVRAAGVVLSLGPIGMRRYLRDSRLRERAVCRLRAKLTGAF</sequence>
<organism evidence="2 3">
    <name type="scientific">Mesorhizobium dulcispinae</name>
    <dbReference type="NCBI Taxonomy" id="3072316"/>
    <lineage>
        <taxon>Bacteria</taxon>
        <taxon>Pseudomonadati</taxon>
        <taxon>Pseudomonadota</taxon>
        <taxon>Alphaproteobacteria</taxon>
        <taxon>Hyphomicrobiales</taxon>
        <taxon>Phyllobacteriaceae</taxon>
        <taxon>Mesorhizobium</taxon>
    </lineage>
</organism>
<dbReference type="PANTHER" id="PTHR43685">
    <property type="entry name" value="GLYCOSYLTRANSFERASE"/>
    <property type="match status" value="1"/>
</dbReference>
<dbReference type="InterPro" id="IPR001173">
    <property type="entry name" value="Glyco_trans_2-like"/>
</dbReference>